<dbReference type="InterPro" id="IPR053959">
    <property type="entry name" value="YvlB/LiaX_N"/>
</dbReference>
<accession>A0ABT9XEC3</accession>
<comment type="caution">
    <text evidence="3">The sequence shown here is derived from an EMBL/GenBank/DDBJ whole genome shotgun (WGS) entry which is preliminary data.</text>
</comment>
<evidence type="ECO:0000259" key="2">
    <source>
        <dbReference type="Pfam" id="PF22746"/>
    </source>
</evidence>
<proteinExistence type="predicted"/>
<sequence length="330" mass="36999">MNEERKRILRLVQEGKLTVDQAEMLISELERRSSRDSVLRAALGNFEKPKLDDLKQIGTQVTAVVSQSLGEVRRQFEQQLENWNINPGWSTLSASTEATLPDSIRTVSVETKNGRIQVTSWDEPTIRIHIRGQVRAESLSEAKRSLEAAMQVEQTDETYQLVVLQGQREGVMSANIDVYVPKPFPRVLCKTHNGSVHADTLETRELLMDTVNGNVWVHDTNVERMRLSVENGSIEVQNGIGVQSKSVYAATKNGRIMIDGIAQDVHCIGTAKTMNGRIQITGDSLQVEQEESVRPSHARFEQRPVTSGDAEDREIHIYCETKNGAIRVRA</sequence>
<gene>
    <name evidence="3" type="ORF">J2S03_000461</name>
</gene>
<dbReference type="Proteomes" id="UP001232973">
    <property type="component" value="Unassembled WGS sequence"/>
</dbReference>
<evidence type="ECO:0000259" key="1">
    <source>
        <dbReference type="Pfam" id="PF13349"/>
    </source>
</evidence>
<protein>
    <submittedName>
        <fullName evidence="3">DUF4097 and DUF4098 domain-containing protein YvlB</fullName>
    </submittedName>
</protein>
<evidence type="ECO:0000313" key="4">
    <source>
        <dbReference type="Proteomes" id="UP001232973"/>
    </source>
</evidence>
<dbReference type="InterPro" id="IPR025164">
    <property type="entry name" value="Toastrack_DUF4097"/>
</dbReference>
<name>A0ABT9XEC3_9BACL</name>
<feature type="domain" description="DUF4097" evidence="1">
    <location>
        <begin position="107"/>
        <end position="283"/>
    </location>
</feature>
<dbReference type="Pfam" id="PF13349">
    <property type="entry name" value="DUF4097"/>
    <property type="match status" value="1"/>
</dbReference>
<evidence type="ECO:0000313" key="3">
    <source>
        <dbReference type="EMBL" id="MDQ0188649.1"/>
    </source>
</evidence>
<dbReference type="Pfam" id="PF22746">
    <property type="entry name" value="SHOCT-like_DUF2089-C"/>
    <property type="match status" value="1"/>
</dbReference>
<reference evidence="3 4" key="1">
    <citation type="submission" date="2023-07" db="EMBL/GenBank/DDBJ databases">
        <title>Genomic Encyclopedia of Type Strains, Phase IV (KMG-IV): sequencing the most valuable type-strain genomes for metagenomic binning, comparative biology and taxonomic classification.</title>
        <authorList>
            <person name="Goeker M."/>
        </authorList>
    </citation>
    <scope>NUCLEOTIDE SEQUENCE [LARGE SCALE GENOMIC DNA]</scope>
    <source>
        <strain evidence="3 4">DSM 4006</strain>
    </source>
</reference>
<feature type="domain" description="YvlB/LiaX N-terminal" evidence="2">
    <location>
        <begin position="3"/>
        <end position="32"/>
    </location>
</feature>
<dbReference type="EMBL" id="JAUSTP010000002">
    <property type="protein sequence ID" value="MDQ0188649.1"/>
    <property type="molecule type" value="Genomic_DNA"/>
</dbReference>
<organism evidence="3 4">
    <name type="scientific">Alicyclobacillus cycloheptanicus</name>
    <dbReference type="NCBI Taxonomy" id="1457"/>
    <lineage>
        <taxon>Bacteria</taxon>
        <taxon>Bacillati</taxon>
        <taxon>Bacillota</taxon>
        <taxon>Bacilli</taxon>
        <taxon>Bacillales</taxon>
        <taxon>Alicyclobacillaceae</taxon>
        <taxon>Alicyclobacillus</taxon>
    </lineage>
</organism>
<dbReference type="RefSeq" id="WP_274455362.1">
    <property type="nucleotide sequence ID" value="NZ_CP067097.1"/>
</dbReference>
<keyword evidence="4" id="KW-1185">Reference proteome</keyword>